<dbReference type="Gene3D" id="1.10.340.30">
    <property type="entry name" value="Hypothetical protein, domain 2"/>
    <property type="match status" value="1"/>
</dbReference>
<name>A0A346PFG3_9EURY</name>
<evidence type="ECO:0000313" key="15">
    <source>
        <dbReference type="EMBL" id="AXR78258.1"/>
    </source>
</evidence>
<evidence type="ECO:0000256" key="13">
    <source>
        <dbReference type="HAMAP-Rule" id="MF_00942"/>
    </source>
</evidence>
<comment type="catalytic activity">
    <reaction evidence="13">
        <text>2'-deoxyribonucleotide-(2'-deoxyribose 5'-phosphate)-2'-deoxyribonucleotide-DNA = a 3'-end 2'-deoxyribonucleotide-(2,3-dehydro-2,3-deoxyribose 5'-phosphate)-DNA + a 5'-end 5'-phospho-2'-deoxyribonucleoside-DNA + H(+)</text>
        <dbReference type="Rhea" id="RHEA:66592"/>
        <dbReference type="Rhea" id="RHEA-COMP:13180"/>
        <dbReference type="Rhea" id="RHEA-COMP:16897"/>
        <dbReference type="Rhea" id="RHEA-COMP:17067"/>
        <dbReference type="ChEBI" id="CHEBI:15378"/>
        <dbReference type="ChEBI" id="CHEBI:136412"/>
        <dbReference type="ChEBI" id="CHEBI:157695"/>
        <dbReference type="ChEBI" id="CHEBI:167181"/>
        <dbReference type="EC" id="4.2.99.18"/>
    </reaction>
</comment>
<evidence type="ECO:0000256" key="2">
    <source>
        <dbReference type="ARBA" id="ARBA00022485"/>
    </source>
</evidence>
<feature type="domain" description="HhH-GPD" evidence="14">
    <location>
        <begin position="80"/>
        <end position="228"/>
    </location>
</feature>
<comment type="function">
    <text evidence="13">DNA repair enzyme that has both DNA N-glycosylase activity and AP-lyase activity. The DNA N-glycosylase activity releases various damaged pyrimidines from DNA by cleaving the N-glycosidic bond, leaving an AP (apurinic/apyrimidinic) site. The AP-lyase activity cleaves the phosphodiester bond 3' to the AP site by a beta-elimination, leaving a 3'-terminal unsaturated sugar and a product with a terminal 5'-phosphate.</text>
</comment>
<evidence type="ECO:0000313" key="16">
    <source>
        <dbReference type="Proteomes" id="UP000258707"/>
    </source>
</evidence>
<dbReference type="Pfam" id="PF00633">
    <property type="entry name" value="HHH"/>
    <property type="match status" value="1"/>
</dbReference>
<keyword evidence="15" id="KW-0255">Endonuclease</keyword>
<organism evidence="15 16">
    <name type="scientific">Natrarchaeobaculum sulfurireducens</name>
    <dbReference type="NCBI Taxonomy" id="2044521"/>
    <lineage>
        <taxon>Archaea</taxon>
        <taxon>Methanobacteriati</taxon>
        <taxon>Methanobacteriota</taxon>
        <taxon>Stenosarchaea group</taxon>
        <taxon>Halobacteria</taxon>
        <taxon>Halobacteriales</taxon>
        <taxon>Natrialbaceae</taxon>
        <taxon>Natrarchaeobaculum</taxon>
    </lineage>
</organism>
<dbReference type="InterPro" id="IPR005759">
    <property type="entry name" value="Nth"/>
</dbReference>
<dbReference type="GO" id="GO:0003677">
    <property type="term" value="F:DNA binding"/>
    <property type="evidence" value="ECO:0007669"/>
    <property type="project" value="UniProtKB-UniRule"/>
</dbReference>
<dbReference type="CDD" id="cd00056">
    <property type="entry name" value="ENDO3c"/>
    <property type="match status" value="1"/>
</dbReference>
<sequence>MIEYECTSRRASFPEDRRVDDRETRTLKRPHSYLILMGTPRESRQEQAEAIVERLEAEYPDSTISLRYSNRLELLIAVILSAQCTDERVNKETEHLFAKYDGPEDYANATQDELAEDLSSITYYNSKAGYVRDSCELILEEYDGEVPDTMSELTELPGVGRKTANVVLQHGHDVVEGIVVDTHVQRLSRRLGLTEENRPEKIEQELMELVPDGYWQQFTHLCIDHGRAVCDARNPDCGDCVLADLCPSEKGDSDVDLASGEPW</sequence>
<dbReference type="GO" id="GO:0046872">
    <property type="term" value="F:metal ion binding"/>
    <property type="evidence" value="ECO:0007669"/>
    <property type="project" value="UniProtKB-KW"/>
</dbReference>
<dbReference type="HAMAP" id="MF_00942">
    <property type="entry name" value="Nth"/>
    <property type="match status" value="1"/>
</dbReference>
<keyword evidence="6 13" id="KW-0408">Iron</keyword>
<dbReference type="InterPro" id="IPR003265">
    <property type="entry name" value="HhH-GPD_domain"/>
</dbReference>
<dbReference type="GO" id="GO:0140078">
    <property type="term" value="F:class I DNA-(apurinic or apyrimidinic site) endonuclease activity"/>
    <property type="evidence" value="ECO:0007669"/>
    <property type="project" value="UniProtKB-EC"/>
</dbReference>
<dbReference type="EMBL" id="CP024047">
    <property type="protein sequence ID" value="AXR78258.1"/>
    <property type="molecule type" value="Genomic_DNA"/>
</dbReference>
<dbReference type="InterPro" id="IPR011257">
    <property type="entry name" value="DNA_glycosylase"/>
</dbReference>
<dbReference type="InterPro" id="IPR023170">
    <property type="entry name" value="HhH_base_excis_C"/>
</dbReference>
<keyword evidence="3 13" id="KW-0479">Metal-binding</keyword>
<dbReference type="FunFam" id="1.10.340.30:FF:000001">
    <property type="entry name" value="Endonuclease III"/>
    <property type="match status" value="1"/>
</dbReference>
<keyword evidence="2 13" id="KW-0004">4Fe-4S</keyword>
<evidence type="ECO:0000256" key="10">
    <source>
        <dbReference type="ARBA" id="ARBA00023239"/>
    </source>
</evidence>
<proteinExistence type="inferred from homology"/>
<keyword evidence="5 13" id="KW-0378">Hydrolase</keyword>
<dbReference type="InterPro" id="IPR003651">
    <property type="entry name" value="Endonuclease3_FeS-loop_motif"/>
</dbReference>
<dbReference type="Gene3D" id="1.10.1670.10">
    <property type="entry name" value="Helix-hairpin-Helix base-excision DNA repair enzymes (C-terminal)"/>
    <property type="match status" value="1"/>
</dbReference>
<dbReference type="InterPro" id="IPR000445">
    <property type="entry name" value="HhH_motif"/>
</dbReference>
<evidence type="ECO:0000256" key="9">
    <source>
        <dbReference type="ARBA" id="ARBA00023204"/>
    </source>
</evidence>
<dbReference type="AlphaFoldDB" id="A0A346PFG3"/>
<keyword evidence="4 13" id="KW-0227">DNA damage</keyword>
<comment type="cofactor">
    <cofactor evidence="13">
        <name>[4Fe-4S] cluster</name>
        <dbReference type="ChEBI" id="CHEBI:49883"/>
    </cofactor>
    <text evidence="13">Binds 1 [4Fe-4S] cluster.</text>
</comment>
<dbReference type="EC" id="4.2.99.18" evidence="13"/>
<dbReference type="FunFam" id="1.10.1670.10:FF:000001">
    <property type="entry name" value="Endonuclease III"/>
    <property type="match status" value="1"/>
</dbReference>
<dbReference type="GO" id="GO:0141016">
    <property type="term" value="F:G/T mismatch-specific thymine-DNA glycosylase activity"/>
    <property type="evidence" value="ECO:0007669"/>
    <property type="project" value="UniProtKB-EC"/>
</dbReference>
<keyword evidence="9 13" id="KW-0234">DNA repair</keyword>
<dbReference type="PANTHER" id="PTHR10359:SF18">
    <property type="entry name" value="ENDONUCLEASE III"/>
    <property type="match status" value="1"/>
</dbReference>
<dbReference type="Pfam" id="PF00730">
    <property type="entry name" value="HhH-GPD"/>
    <property type="match status" value="1"/>
</dbReference>
<evidence type="ECO:0000256" key="3">
    <source>
        <dbReference type="ARBA" id="ARBA00022723"/>
    </source>
</evidence>
<feature type="binding site" evidence="13">
    <location>
        <position position="230"/>
    </location>
    <ligand>
        <name>[4Fe-4S] cluster</name>
        <dbReference type="ChEBI" id="CHEBI:49883"/>
    </ligand>
</feature>
<dbReference type="GO" id="GO:0006285">
    <property type="term" value="P:base-excision repair, AP site formation"/>
    <property type="evidence" value="ECO:0007669"/>
    <property type="project" value="TreeGrafter"/>
</dbReference>
<dbReference type="Proteomes" id="UP000258707">
    <property type="component" value="Chromosome"/>
</dbReference>
<evidence type="ECO:0000256" key="6">
    <source>
        <dbReference type="ARBA" id="ARBA00023004"/>
    </source>
</evidence>
<dbReference type="NCBIfam" id="TIGR01083">
    <property type="entry name" value="nth"/>
    <property type="match status" value="1"/>
</dbReference>
<feature type="binding site" evidence="13">
    <location>
        <position position="240"/>
    </location>
    <ligand>
        <name>[4Fe-4S] cluster</name>
        <dbReference type="ChEBI" id="CHEBI:49883"/>
    </ligand>
</feature>
<dbReference type="SUPFAM" id="SSF48150">
    <property type="entry name" value="DNA-glycosylase"/>
    <property type="match status" value="1"/>
</dbReference>
<feature type="binding site" evidence="13">
    <location>
        <position position="237"/>
    </location>
    <ligand>
        <name>[4Fe-4S] cluster</name>
        <dbReference type="ChEBI" id="CHEBI:49883"/>
    </ligand>
</feature>
<protein>
    <recommendedName>
        <fullName evidence="13">Endonuclease III</fullName>
        <ecNumber evidence="13">4.2.99.18</ecNumber>
    </recommendedName>
    <alternativeName>
        <fullName evidence="13">DNA-(apurinic or apyrimidinic site) lyase</fullName>
    </alternativeName>
</protein>
<dbReference type="GO" id="GO:0051539">
    <property type="term" value="F:4 iron, 4 sulfur cluster binding"/>
    <property type="evidence" value="ECO:0007669"/>
    <property type="project" value="UniProtKB-UniRule"/>
</dbReference>
<evidence type="ECO:0000256" key="4">
    <source>
        <dbReference type="ARBA" id="ARBA00022763"/>
    </source>
</evidence>
<reference evidence="16" key="1">
    <citation type="submission" date="2017-10" db="EMBL/GenBank/DDBJ databases">
        <title>Phenotypic and genomic properties of facultatively anaerobic sulfur-reducing natronoarchaea from hypersaline soda lakes.</title>
        <authorList>
            <person name="Sorokin D.Y."/>
            <person name="Kublanov I.V."/>
            <person name="Roman P."/>
            <person name="Sinninghe Damste J.S."/>
            <person name="Golyshin P.N."/>
            <person name="Rojo D."/>
            <person name="Ciordia S."/>
            <person name="Mena Md.C."/>
            <person name="Ferrer M."/>
            <person name="Messina E."/>
            <person name="Smedile F."/>
            <person name="La Spada G."/>
            <person name="La Cono V."/>
            <person name="Yakimov M.M."/>
        </authorList>
    </citation>
    <scope>NUCLEOTIDE SEQUENCE [LARGE SCALE GENOMIC DNA]</scope>
    <source>
        <strain evidence="16">AArc1</strain>
    </source>
</reference>
<dbReference type="SMART" id="SM00478">
    <property type="entry name" value="ENDO3c"/>
    <property type="match status" value="1"/>
</dbReference>
<feature type="binding site" evidence="13">
    <location>
        <position position="246"/>
    </location>
    <ligand>
        <name>[4Fe-4S] cluster</name>
        <dbReference type="ChEBI" id="CHEBI:49883"/>
    </ligand>
</feature>
<evidence type="ECO:0000256" key="1">
    <source>
        <dbReference type="ARBA" id="ARBA00008343"/>
    </source>
</evidence>
<keyword evidence="10 13" id="KW-0456">Lyase</keyword>
<keyword evidence="7 13" id="KW-0411">Iron-sulfur</keyword>
<keyword evidence="15" id="KW-0540">Nuclease</keyword>
<gene>
    <name evidence="13" type="primary">nth</name>
    <name evidence="15" type="ORF">AArc1_1938</name>
</gene>
<dbReference type="PANTHER" id="PTHR10359">
    <property type="entry name" value="A/G-SPECIFIC ADENINE GLYCOSYLASE/ENDONUCLEASE III"/>
    <property type="match status" value="1"/>
</dbReference>
<evidence type="ECO:0000256" key="8">
    <source>
        <dbReference type="ARBA" id="ARBA00023125"/>
    </source>
</evidence>
<evidence type="ECO:0000256" key="11">
    <source>
        <dbReference type="ARBA" id="ARBA00023295"/>
    </source>
</evidence>
<dbReference type="KEGG" id="nan:AArc1_1938"/>
<comment type="catalytic activity">
    <reaction evidence="12">
        <text>Hydrolyzes mismatched double-stranded DNA and polynucleotides, releasing free thymine.</text>
        <dbReference type="EC" id="3.2.2.29"/>
    </reaction>
</comment>
<dbReference type="Pfam" id="PF10576">
    <property type="entry name" value="EndIII_4Fe-2S"/>
    <property type="match status" value="1"/>
</dbReference>
<evidence type="ECO:0000256" key="7">
    <source>
        <dbReference type="ARBA" id="ARBA00023014"/>
    </source>
</evidence>
<comment type="similarity">
    <text evidence="1 13">Belongs to the Nth/MutY family.</text>
</comment>
<keyword evidence="8 13" id="KW-0238">DNA-binding</keyword>
<evidence type="ECO:0000256" key="5">
    <source>
        <dbReference type="ARBA" id="ARBA00022801"/>
    </source>
</evidence>
<accession>A0A346PFG3</accession>
<keyword evidence="11 13" id="KW-0326">Glycosidase</keyword>
<evidence type="ECO:0000256" key="12">
    <source>
        <dbReference type="ARBA" id="ARBA00052915"/>
    </source>
</evidence>
<evidence type="ECO:0000259" key="14">
    <source>
        <dbReference type="SMART" id="SM00478"/>
    </source>
</evidence>